<keyword evidence="2" id="KW-1133">Transmembrane helix</keyword>
<gene>
    <name evidence="3" type="ORF">DICVIV_12728</name>
</gene>
<feature type="transmembrane region" description="Helical" evidence="2">
    <location>
        <begin position="6"/>
        <end position="31"/>
    </location>
</feature>
<dbReference type="SUPFAM" id="SSF81321">
    <property type="entry name" value="Family A G protein-coupled receptor-like"/>
    <property type="match status" value="1"/>
</dbReference>
<dbReference type="AlphaFoldDB" id="A0A0D8XC21"/>
<dbReference type="EMBL" id="KN716855">
    <property type="protein sequence ID" value="KJH41297.1"/>
    <property type="molecule type" value="Genomic_DNA"/>
</dbReference>
<organism evidence="3 4">
    <name type="scientific">Dictyocaulus viviparus</name>
    <name type="common">Bovine lungworm</name>
    <dbReference type="NCBI Taxonomy" id="29172"/>
    <lineage>
        <taxon>Eukaryota</taxon>
        <taxon>Metazoa</taxon>
        <taxon>Ecdysozoa</taxon>
        <taxon>Nematoda</taxon>
        <taxon>Chromadorea</taxon>
        <taxon>Rhabditida</taxon>
        <taxon>Rhabditina</taxon>
        <taxon>Rhabditomorpha</taxon>
        <taxon>Strongyloidea</taxon>
        <taxon>Metastrongylidae</taxon>
        <taxon>Dictyocaulus</taxon>
    </lineage>
</organism>
<keyword evidence="4" id="KW-1185">Reference proteome</keyword>
<dbReference type="Proteomes" id="UP000053766">
    <property type="component" value="Unassembled WGS sequence"/>
</dbReference>
<name>A0A0D8XC21_DICVI</name>
<feature type="region of interest" description="Disordered" evidence="1">
    <location>
        <begin position="148"/>
        <end position="177"/>
    </location>
</feature>
<feature type="transmembrane region" description="Helical" evidence="2">
    <location>
        <begin position="43"/>
        <end position="63"/>
    </location>
</feature>
<dbReference type="InterPro" id="IPR052322">
    <property type="entry name" value="Mito_rRNA_Mtase_NSUN4"/>
</dbReference>
<evidence type="ECO:0000313" key="4">
    <source>
        <dbReference type="Proteomes" id="UP000053766"/>
    </source>
</evidence>
<feature type="transmembrane region" description="Helical" evidence="2">
    <location>
        <begin position="96"/>
        <end position="123"/>
    </location>
</feature>
<feature type="compositionally biased region" description="Basic and acidic residues" evidence="1">
    <location>
        <begin position="148"/>
        <end position="168"/>
    </location>
</feature>
<dbReference type="PANTHER" id="PTHR46955:SF3">
    <property type="entry name" value="G_PROTEIN_RECEP_F1_2 DOMAIN-CONTAINING PROTEIN"/>
    <property type="match status" value="1"/>
</dbReference>
<accession>A0A0D8XC21</accession>
<reference evidence="3 4" key="1">
    <citation type="submission" date="2013-11" db="EMBL/GenBank/DDBJ databases">
        <title>Draft genome of the bovine lungworm Dictyocaulus viviparus.</title>
        <authorList>
            <person name="Mitreva M."/>
        </authorList>
    </citation>
    <scope>NUCLEOTIDE SEQUENCE [LARGE SCALE GENOMIC DNA]</scope>
    <source>
        <strain evidence="3 4">HannoverDv2000</strain>
    </source>
</reference>
<dbReference type="Gene3D" id="1.20.1070.10">
    <property type="entry name" value="Rhodopsin 7-helix transmembrane proteins"/>
    <property type="match status" value="1"/>
</dbReference>
<sequence length="177" mass="20426">MIFYLVIDIIVLLLQITDIISNGFILFAFVRKRTLRQGSSIRLLLYLTLSNVLHALTTLPYSIYLTVSWNSVQIILNPYYTLISGIPNILQMKIDLTLTICLAIERILIMGIIVIILTISILIRLQIIQKRTQLNRDVYHYDKNKFKKSSDTKMYAEEEKRSHGDKNPEALTSHSSI</sequence>
<dbReference type="OrthoDB" id="5794962at2759"/>
<dbReference type="PANTHER" id="PTHR46955">
    <property type="entry name" value="PROTEIN CBG01349-RELATED"/>
    <property type="match status" value="1"/>
</dbReference>
<reference evidence="4" key="2">
    <citation type="journal article" date="2016" name="Sci. Rep.">
        <title>Dictyocaulus viviparus genome, variome and transcriptome elucidate lungworm biology and support future intervention.</title>
        <authorList>
            <person name="McNulty S.N."/>
            <person name="Strube C."/>
            <person name="Rosa B.A."/>
            <person name="Martin J.C."/>
            <person name="Tyagi R."/>
            <person name="Choi Y.J."/>
            <person name="Wang Q."/>
            <person name="Hallsworth Pepin K."/>
            <person name="Zhang X."/>
            <person name="Ozersky P."/>
            <person name="Wilson R.K."/>
            <person name="Sternberg P.W."/>
            <person name="Gasser R.B."/>
            <person name="Mitreva M."/>
        </authorList>
    </citation>
    <scope>NUCLEOTIDE SEQUENCE [LARGE SCALE GENOMIC DNA]</scope>
    <source>
        <strain evidence="4">HannoverDv2000</strain>
    </source>
</reference>
<evidence type="ECO:0000256" key="1">
    <source>
        <dbReference type="SAM" id="MobiDB-lite"/>
    </source>
</evidence>
<evidence type="ECO:0000256" key="2">
    <source>
        <dbReference type="SAM" id="Phobius"/>
    </source>
</evidence>
<evidence type="ECO:0000313" key="3">
    <source>
        <dbReference type="EMBL" id="KJH41297.1"/>
    </source>
</evidence>
<keyword evidence="2" id="KW-0812">Transmembrane</keyword>
<protein>
    <recommendedName>
        <fullName evidence="5">G-protein coupled receptors family 1 profile domain-containing protein</fullName>
    </recommendedName>
</protein>
<keyword evidence="2" id="KW-0472">Membrane</keyword>
<evidence type="ECO:0008006" key="5">
    <source>
        <dbReference type="Google" id="ProtNLM"/>
    </source>
</evidence>
<proteinExistence type="predicted"/>